<dbReference type="InterPro" id="IPR056463">
    <property type="entry name" value="DUF7373_C"/>
</dbReference>
<accession>A0ABZ2PPP8</accession>
<proteinExistence type="predicted"/>
<dbReference type="EMBL" id="CP147846">
    <property type="protein sequence ID" value="WXG69143.1"/>
    <property type="molecule type" value="Genomic_DNA"/>
</dbReference>
<keyword evidence="6" id="KW-1185">Reference proteome</keyword>
<dbReference type="InterPro" id="IPR055797">
    <property type="entry name" value="DUF7373"/>
</dbReference>
<protein>
    <recommendedName>
        <fullName evidence="7">Lipoprotein</fullName>
    </recommendedName>
</protein>
<dbReference type="PROSITE" id="PS51257">
    <property type="entry name" value="PROKAR_LIPOPROTEIN"/>
    <property type="match status" value="1"/>
</dbReference>
<organism evidence="5 6">
    <name type="scientific">Rhodococcus sovatensis</name>
    <dbReference type="NCBI Taxonomy" id="1805840"/>
    <lineage>
        <taxon>Bacteria</taxon>
        <taxon>Bacillati</taxon>
        <taxon>Actinomycetota</taxon>
        <taxon>Actinomycetes</taxon>
        <taxon>Mycobacteriales</taxon>
        <taxon>Nocardiaceae</taxon>
        <taxon>Rhodococcus</taxon>
    </lineage>
</organism>
<dbReference type="Proteomes" id="UP001432000">
    <property type="component" value="Chromosome"/>
</dbReference>
<evidence type="ECO:0000313" key="5">
    <source>
        <dbReference type="EMBL" id="WXG69143.1"/>
    </source>
</evidence>
<feature type="domain" description="DUF7373" evidence="3">
    <location>
        <begin position="66"/>
        <end position="260"/>
    </location>
</feature>
<keyword evidence="2" id="KW-0732">Signal</keyword>
<evidence type="ECO:0000259" key="3">
    <source>
        <dbReference type="Pfam" id="PF24088"/>
    </source>
</evidence>
<evidence type="ECO:0008006" key="7">
    <source>
        <dbReference type="Google" id="ProtNLM"/>
    </source>
</evidence>
<sequence>MRSRTWLRRAGAIACAGAVLAGCGTDSSDGLSVAKSGGDASSASTVDPAALDTGSYPTSPAPEFGRATKDNILDVETQRLAEFVVVPFEVDPNLVTAKMPTMVIRSHENLNSVLSGNAADVAKTHGMLYGYVSTAATSTTAVTDPSRSLVQMVLRFENADDASAAAQEMHTGLTTVDTDGTGVETPETIGILPNTLVSTSEYSYSAGPEVSVNAFTAHNNYLLYTWAKAPADDKEWTAEAVARALDLQGPLIDQFPAQPTLAQNGGEPAELPMIDQDKILLYAIPEGDEQADSGNDMASYGPRGMAHRSINPPLTYRVLTEAGSDHNAVYKTNVYRASDDAGAQMIVEEFGNDLTSQGYVEAPSPQGLPDAVCLSKDTTDGTTDYCLVANGRYVGEAYGTDDKKDVDQKISAQYLILEQADQNAE</sequence>
<feature type="region of interest" description="Disordered" evidence="1">
    <location>
        <begin position="31"/>
        <end position="65"/>
    </location>
</feature>
<evidence type="ECO:0000256" key="2">
    <source>
        <dbReference type="SAM" id="SignalP"/>
    </source>
</evidence>
<dbReference type="Pfam" id="PF24092">
    <property type="entry name" value="DUF7373_C"/>
    <property type="match status" value="1"/>
</dbReference>
<feature type="signal peptide" evidence="2">
    <location>
        <begin position="1"/>
        <end position="21"/>
    </location>
</feature>
<name>A0ABZ2PPP8_9NOCA</name>
<evidence type="ECO:0000313" key="6">
    <source>
        <dbReference type="Proteomes" id="UP001432000"/>
    </source>
</evidence>
<dbReference type="Pfam" id="PF24088">
    <property type="entry name" value="DUF7373"/>
    <property type="match status" value="1"/>
</dbReference>
<reference evidence="5 6" key="1">
    <citation type="submission" date="2024-03" db="EMBL/GenBank/DDBJ databases">
        <title>Natural products discovery in diverse microorganisms through a two-stage MS feature dereplication strategy.</title>
        <authorList>
            <person name="Zhang R."/>
        </authorList>
    </citation>
    <scope>NUCLEOTIDE SEQUENCE [LARGE SCALE GENOMIC DNA]</scope>
    <source>
        <strain evidence="5 6">18930</strain>
    </source>
</reference>
<gene>
    <name evidence="5" type="ORF">WDS16_00800</name>
</gene>
<dbReference type="RefSeq" id="WP_338889770.1">
    <property type="nucleotide sequence ID" value="NZ_CP147846.1"/>
</dbReference>
<evidence type="ECO:0000259" key="4">
    <source>
        <dbReference type="Pfam" id="PF24092"/>
    </source>
</evidence>
<evidence type="ECO:0000256" key="1">
    <source>
        <dbReference type="SAM" id="MobiDB-lite"/>
    </source>
</evidence>
<feature type="chain" id="PRO_5047275225" description="Lipoprotein" evidence="2">
    <location>
        <begin position="22"/>
        <end position="425"/>
    </location>
</feature>
<feature type="domain" description="DUF7373" evidence="4">
    <location>
        <begin position="287"/>
        <end position="418"/>
    </location>
</feature>